<dbReference type="SUPFAM" id="SSF52047">
    <property type="entry name" value="RNI-like"/>
    <property type="match status" value="1"/>
</dbReference>
<dbReference type="AlphaFoldDB" id="A0AAV1CZ43"/>
<accession>A0AAV1CZ43</accession>
<dbReference type="SUPFAM" id="SSF81383">
    <property type="entry name" value="F-box domain"/>
    <property type="match status" value="1"/>
</dbReference>
<dbReference type="PROSITE" id="PS50181">
    <property type="entry name" value="FBOX"/>
    <property type="match status" value="1"/>
</dbReference>
<dbReference type="Gene3D" id="3.80.10.10">
    <property type="entry name" value="Ribonuclease Inhibitor"/>
    <property type="match status" value="1"/>
</dbReference>
<dbReference type="EMBL" id="OX459120">
    <property type="protein sequence ID" value="CAI9100732.1"/>
    <property type="molecule type" value="Genomic_DNA"/>
</dbReference>
<evidence type="ECO:0000259" key="2">
    <source>
        <dbReference type="PROSITE" id="PS50181"/>
    </source>
</evidence>
<dbReference type="PANTHER" id="PTHR38926">
    <property type="entry name" value="F-BOX DOMAIN CONTAINING PROTEIN, EXPRESSED"/>
    <property type="match status" value="1"/>
</dbReference>
<feature type="domain" description="F-box" evidence="2">
    <location>
        <begin position="22"/>
        <end position="69"/>
    </location>
</feature>
<name>A0AAV1CZ43_OLDCO</name>
<feature type="region of interest" description="Disordered" evidence="1">
    <location>
        <begin position="1"/>
        <end position="25"/>
    </location>
</feature>
<dbReference type="PANTHER" id="PTHR38926:SF2">
    <property type="entry name" value="F-BOX_LRR-REPEAT PROTEIN 21-RELATED"/>
    <property type="match status" value="1"/>
</dbReference>
<feature type="compositionally biased region" description="Basic and acidic residues" evidence="1">
    <location>
        <begin position="1"/>
        <end position="12"/>
    </location>
</feature>
<dbReference type="InterPro" id="IPR032675">
    <property type="entry name" value="LRR_dom_sf"/>
</dbReference>
<dbReference type="InterPro" id="IPR036047">
    <property type="entry name" value="F-box-like_dom_sf"/>
</dbReference>
<keyword evidence="4" id="KW-1185">Reference proteome</keyword>
<evidence type="ECO:0000313" key="3">
    <source>
        <dbReference type="EMBL" id="CAI9100732.1"/>
    </source>
</evidence>
<dbReference type="Gene3D" id="1.20.1280.50">
    <property type="match status" value="1"/>
</dbReference>
<organism evidence="3 4">
    <name type="scientific">Oldenlandia corymbosa var. corymbosa</name>
    <dbReference type="NCBI Taxonomy" id="529605"/>
    <lineage>
        <taxon>Eukaryota</taxon>
        <taxon>Viridiplantae</taxon>
        <taxon>Streptophyta</taxon>
        <taxon>Embryophyta</taxon>
        <taxon>Tracheophyta</taxon>
        <taxon>Spermatophyta</taxon>
        <taxon>Magnoliopsida</taxon>
        <taxon>eudicotyledons</taxon>
        <taxon>Gunneridae</taxon>
        <taxon>Pentapetalae</taxon>
        <taxon>asterids</taxon>
        <taxon>lamiids</taxon>
        <taxon>Gentianales</taxon>
        <taxon>Rubiaceae</taxon>
        <taxon>Rubioideae</taxon>
        <taxon>Spermacoceae</taxon>
        <taxon>Hedyotis-Oldenlandia complex</taxon>
        <taxon>Oldenlandia</taxon>
    </lineage>
</organism>
<evidence type="ECO:0000256" key="1">
    <source>
        <dbReference type="SAM" id="MobiDB-lite"/>
    </source>
</evidence>
<evidence type="ECO:0000313" key="4">
    <source>
        <dbReference type="Proteomes" id="UP001161247"/>
    </source>
</evidence>
<proteinExistence type="predicted"/>
<sequence length="316" mass="35231">MERKKKPLRTEQSDSPTSALPPPPWTELPADITANILRRLSVAEILENAQKVCTTWRSVSKDPAMWRKIDMSQGKDRAARIMCKQAVDRSQGQLIDLKIGFFCDDDLLAYISQRQISIKPLLFTSSQLRCLLIASCVAHAISGNALANAAKRFPLLEELHLFHSRVPSESLEIIGRSCPLLKSFSLGGAAPFYAKDDFVEPECNTEALAIAKSMPGLRHLTLFGNAMSNVGLLAVVEGCIHLESLDLRRCFRVNLEGDIGNQCSQKLKCLKQPDDSIADLEYHDSDSFDVEYEEGFYGCDWDYLRMTMAPLTKAST</sequence>
<dbReference type="CDD" id="cd22164">
    <property type="entry name" value="F-box_AtSKIP19-like"/>
    <property type="match status" value="1"/>
</dbReference>
<dbReference type="Pfam" id="PF12937">
    <property type="entry name" value="F-box-like"/>
    <property type="match status" value="1"/>
</dbReference>
<dbReference type="Proteomes" id="UP001161247">
    <property type="component" value="Chromosome 3"/>
</dbReference>
<gene>
    <name evidence="3" type="ORF">OLC1_LOCUS10488</name>
</gene>
<reference evidence="3" key="1">
    <citation type="submission" date="2023-03" db="EMBL/GenBank/DDBJ databases">
        <authorList>
            <person name="Julca I."/>
        </authorList>
    </citation>
    <scope>NUCLEOTIDE SEQUENCE</scope>
</reference>
<protein>
    <submittedName>
        <fullName evidence="3">OLC1v1037893C2</fullName>
    </submittedName>
</protein>
<dbReference type="InterPro" id="IPR001810">
    <property type="entry name" value="F-box_dom"/>
</dbReference>